<evidence type="ECO:0000313" key="1">
    <source>
        <dbReference type="EMBL" id="RVE68689.1"/>
    </source>
</evidence>
<dbReference type="EMBL" id="CM012445">
    <property type="protein sequence ID" value="RVE68689.1"/>
    <property type="molecule type" value="Genomic_DNA"/>
</dbReference>
<dbReference type="Proteomes" id="UP000283210">
    <property type="component" value="Chromosome 9"/>
</dbReference>
<proteinExistence type="predicted"/>
<gene>
    <name evidence="1" type="ORF">OJAV_G00095460</name>
</gene>
<keyword evidence="2" id="KW-1185">Reference proteome</keyword>
<protein>
    <submittedName>
        <fullName evidence="1">Uncharacterized protein</fullName>
    </submittedName>
</protein>
<reference evidence="1 2" key="1">
    <citation type="submission" date="2018-11" db="EMBL/GenBank/DDBJ databases">
        <authorList>
            <person name="Lopez-Roques C."/>
            <person name="Donnadieu C."/>
            <person name="Bouchez O."/>
            <person name="Klopp C."/>
            <person name="Cabau C."/>
            <person name="Zahm M."/>
        </authorList>
    </citation>
    <scope>NUCLEOTIDE SEQUENCE [LARGE SCALE GENOMIC DNA]</scope>
    <source>
        <strain evidence="1">RS831</strain>
        <tissue evidence="1">Whole body</tissue>
    </source>
</reference>
<evidence type="ECO:0000313" key="2">
    <source>
        <dbReference type="Proteomes" id="UP000283210"/>
    </source>
</evidence>
<name>A0A437D1V8_ORYJA</name>
<organism evidence="1 2">
    <name type="scientific">Oryzias javanicus</name>
    <name type="common">Javanese ricefish</name>
    <name type="synonym">Aplocheilus javanicus</name>
    <dbReference type="NCBI Taxonomy" id="123683"/>
    <lineage>
        <taxon>Eukaryota</taxon>
        <taxon>Metazoa</taxon>
        <taxon>Chordata</taxon>
        <taxon>Craniata</taxon>
        <taxon>Vertebrata</taxon>
        <taxon>Euteleostomi</taxon>
        <taxon>Actinopterygii</taxon>
        <taxon>Neopterygii</taxon>
        <taxon>Teleostei</taxon>
        <taxon>Neoteleostei</taxon>
        <taxon>Acanthomorphata</taxon>
        <taxon>Ovalentaria</taxon>
        <taxon>Atherinomorphae</taxon>
        <taxon>Beloniformes</taxon>
        <taxon>Adrianichthyidae</taxon>
        <taxon>Oryziinae</taxon>
        <taxon>Oryzias</taxon>
    </lineage>
</organism>
<accession>A0A437D1V8</accession>
<sequence length="86" mass="9114">MSDGTLEYFRSAGALTGEDACAVSWAHAVNSRSELARALTGARGWNKTDHGLLLAHRPHFGHVCITAGSSSRLLSHDGSGCHPERS</sequence>
<dbReference type="AlphaFoldDB" id="A0A437D1V8"/>
<dbReference type="OrthoDB" id="413402at2759"/>
<reference evidence="1 2" key="2">
    <citation type="submission" date="2019-01" db="EMBL/GenBank/DDBJ databases">
        <title>A chromosome length genome reference of the Java medaka (oryzias javanicus).</title>
        <authorList>
            <person name="Herpin A."/>
            <person name="Takehana Y."/>
            <person name="Naruse K."/>
            <person name="Ansai S."/>
            <person name="Kawaguchi M."/>
        </authorList>
    </citation>
    <scope>NUCLEOTIDE SEQUENCE [LARGE SCALE GENOMIC DNA]</scope>
    <source>
        <strain evidence="1">RS831</strain>
        <tissue evidence="1">Whole body</tissue>
    </source>
</reference>